<feature type="region of interest" description="Disordered" evidence="1">
    <location>
        <begin position="174"/>
        <end position="197"/>
    </location>
</feature>
<protein>
    <submittedName>
        <fullName evidence="2">Uncharacterized protein</fullName>
    </submittedName>
</protein>
<dbReference type="EMBL" id="GDID01005774">
    <property type="protein sequence ID" value="JAP90832.1"/>
    <property type="molecule type" value="Transcribed_RNA"/>
</dbReference>
<evidence type="ECO:0000256" key="1">
    <source>
        <dbReference type="SAM" id="MobiDB-lite"/>
    </source>
</evidence>
<proteinExistence type="predicted"/>
<name>A0A146K1R6_9EUKA</name>
<gene>
    <name evidence="2" type="ORF">TPC1_17753</name>
</gene>
<organism evidence="2">
    <name type="scientific">Trepomonas sp. PC1</name>
    <dbReference type="NCBI Taxonomy" id="1076344"/>
    <lineage>
        <taxon>Eukaryota</taxon>
        <taxon>Metamonada</taxon>
        <taxon>Diplomonadida</taxon>
        <taxon>Hexamitidae</taxon>
        <taxon>Hexamitinae</taxon>
        <taxon>Trepomonas</taxon>
    </lineage>
</organism>
<evidence type="ECO:0000313" key="2">
    <source>
        <dbReference type="EMBL" id="JAP90832.1"/>
    </source>
</evidence>
<sequence length="414" mass="46913">MSLAADPKMSVLTANKALYYGFWGQVYNSVQDAAVPEFYQLLQEFIERAQDNFGKVFDAFQADENAPKQKKPALAQVITTLTDSQAKRVLPVDTFELQGSIKQLICGRNCVADPQEINGGFRFPIDLNGLVEDVATAVGQSCDEAGYLFQSPIQGLIERELLMMSKPVKKKVVVEKPKEKPKKDDKKKKVKKAKKSKVLDPAGYVKQQIESSSSEEEEVDFKPFQQVVSSMHPKCKFCQAPLRFGIFPVKIPAQAKSFFSNVAKLVVQELQPSQQQVISSQHNDYQTKKTQSAVKTVPNYHFILLEIGFSTNYKKVHEENLKAIMAAKGNGFLIRIAKPSEDARKFGFDGMDAVKTNLQLDPSFSLDNQCYLIEVDNLRQGVIELMEVYKDRDLWITDWDDVKKRNDRYFPKKK</sequence>
<accession>A0A146K1R6</accession>
<feature type="compositionally biased region" description="Basic and acidic residues" evidence="1">
    <location>
        <begin position="174"/>
        <end position="184"/>
    </location>
</feature>
<reference evidence="2" key="1">
    <citation type="submission" date="2015-07" db="EMBL/GenBank/DDBJ databases">
        <title>Adaptation to a free-living lifestyle via gene acquisitions in the diplomonad Trepomonas sp. PC1.</title>
        <authorList>
            <person name="Xu F."/>
            <person name="Jerlstrom-Hultqvist J."/>
            <person name="Kolisko M."/>
            <person name="Simpson A.G.B."/>
            <person name="Roger A.J."/>
            <person name="Svard S.G."/>
            <person name="Andersson J.O."/>
        </authorList>
    </citation>
    <scope>NUCLEOTIDE SEQUENCE</scope>
    <source>
        <strain evidence="2">PC1</strain>
    </source>
</reference>
<feature type="compositionally biased region" description="Basic residues" evidence="1">
    <location>
        <begin position="185"/>
        <end position="196"/>
    </location>
</feature>
<dbReference type="AlphaFoldDB" id="A0A146K1R6"/>